<reference evidence="2" key="1">
    <citation type="submission" date="2025-08" db="UniProtKB">
        <authorList>
            <consortium name="RefSeq"/>
        </authorList>
    </citation>
    <scope>IDENTIFICATION</scope>
    <source>
        <tissue evidence="2">Whole insect</tissue>
    </source>
</reference>
<keyword evidence="1" id="KW-0175">Coiled coil</keyword>
<sequence length="345" mass="41395">MMSFEGKHIRYYNEQDKLDATYKPETKDSQTESPLHIDHDISYLTDNVYNEKEKLNYIEDRIPDYINVYYHTILKYNTEKLNEYAVGDLPLAEESTSEPNLETKYELEKEELDEEVEEKEKVEVCINRDIVDLEDQIKEEYEKLGQNDIALFKLKQEETDNLNTSDYQKTDSVKRRNSTIEIVYRDEETFRLRKQELEMNDILIDSQILNQKLRHDQKHIVEDLRNFQSKLCETLEKTKVFITESYEHEEIISKLRKQSNELAKEIEELRKELIEKRLTSSNAKRELDNFEVALERVLNAFDNKRNEAYILMKKLEKLQDVLSNLQTNRKVFVYNEADKILRKYC</sequence>
<dbReference type="InParanoid" id="A0A6P7F539"/>
<proteinExistence type="predicted"/>
<organism evidence="2">
    <name type="scientific">Diabrotica virgifera virgifera</name>
    <name type="common">western corn rootworm</name>
    <dbReference type="NCBI Taxonomy" id="50390"/>
    <lineage>
        <taxon>Eukaryota</taxon>
        <taxon>Metazoa</taxon>
        <taxon>Ecdysozoa</taxon>
        <taxon>Arthropoda</taxon>
        <taxon>Hexapoda</taxon>
        <taxon>Insecta</taxon>
        <taxon>Pterygota</taxon>
        <taxon>Neoptera</taxon>
        <taxon>Endopterygota</taxon>
        <taxon>Coleoptera</taxon>
        <taxon>Polyphaga</taxon>
        <taxon>Cucujiformia</taxon>
        <taxon>Chrysomeloidea</taxon>
        <taxon>Chrysomelidae</taxon>
        <taxon>Galerucinae</taxon>
        <taxon>Diabroticina</taxon>
        <taxon>Diabroticites</taxon>
        <taxon>Diabrotica</taxon>
    </lineage>
</organism>
<name>A0A6P7F539_DIAVI</name>
<accession>A0A6P7F539</accession>
<dbReference type="RefSeq" id="XP_028130576.1">
    <property type="nucleotide sequence ID" value="XM_028274775.1"/>
</dbReference>
<gene>
    <name evidence="2" type="primary">LOC114326411</name>
</gene>
<evidence type="ECO:0000256" key="1">
    <source>
        <dbReference type="SAM" id="Coils"/>
    </source>
</evidence>
<dbReference type="KEGG" id="dvv:114326411"/>
<protein>
    <submittedName>
        <fullName evidence="2">Leucine-rich repeat-containing protein DDB_G0290503</fullName>
    </submittedName>
</protein>
<dbReference type="AlphaFoldDB" id="A0A6P7F539"/>
<feature type="coiled-coil region" evidence="1">
    <location>
        <begin position="248"/>
        <end position="307"/>
    </location>
</feature>
<evidence type="ECO:0000313" key="2">
    <source>
        <dbReference type="RefSeq" id="XP_028130576.1"/>
    </source>
</evidence>
<dbReference type="OrthoDB" id="10362582at2759"/>